<comment type="caution">
    <text evidence="2">The sequence shown here is derived from an EMBL/GenBank/DDBJ whole genome shotgun (WGS) entry which is preliminary data.</text>
</comment>
<dbReference type="AlphaFoldDB" id="A0A934RXY2"/>
<keyword evidence="3" id="KW-1185">Reference proteome</keyword>
<accession>A0A934RXY2</accession>
<name>A0A934RXY2_9BACT</name>
<dbReference type="Proteomes" id="UP000617628">
    <property type="component" value="Unassembled WGS sequence"/>
</dbReference>
<feature type="transmembrane region" description="Helical" evidence="1">
    <location>
        <begin position="20"/>
        <end position="43"/>
    </location>
</feature>
<dbReference type="RefSeq" id="WP_200357988.1">
    <property type="nucleotide sequence ID" value="NZ_JAENIL010000058.1"/>
</dbReference>
<protein>
    <submittedName>
        <fullName evidence="2">Uncharacterized protein</fullName>
    </submittedName>
</protein>
<organism evidence="2 3">
    <name type="scientific">Pelagicoccus mobilis</name>
    <dbReference type="NCBI Taxonomy" id="415221"/>
    <lineage>
        <taxon>Bacteria</taxon>
        <taxon>Pseudomonadati</taxon>
        <taxon>Verrucomicrobiota</taxon>
        <taxon>Opitutia</taxon>
        <taxon>Puniceicoccales</taxon>
        <taxon>Pelagicoccaceae</taxon>
        <taxon>Pelagicoccus</taxon>
    </lineage>
</organism>
<dbReference type="EMBL" id="JAENIL010000058">
    <property type="protein sequence ID" value="MBK1879775.1"/>
    <property type="molecule type" value="Genomic_DNA"/>
</dbReference>
<evidence type="ECO:0000313" key="3">
    <source>
        <dbReference type="Proteomes" id="UP000617628"/>
    </source>
</evidence>
<keyword evidence="1" id="KW-1133">Transmembrane helix</keyword>
<feature type="transmembrane region" description="Helical" evidence="1">
    <location>
        <begin position="49"/>
        <end position="67"/>
    </location>
</feature>
<keyword evidence="1" id="KW-0472">Membrane</keyword>
<evidence type="ECO:0000256" key="1">
    <source>
        <dbReference type="SAM" id="Phobius"/>
    </source>
</evidence>
<keyword evidence="1" id="KW-0812">Transmembrane</keyword>
<gene>
    <name evidence="2" type="ORF">JIN87_23020</name>
</gene>
<proteinExistence type="predicted"/>
<sequence>MNTTTVGKGNVNQQRSMGGAIAMVVLLLALAVGIVSFIAPNFWSDATGVVAVVAFGLVFVATVFTAMRNAAANSVLSTREARKIEDSKKLYLDSRLQSFREERERIEKKATDLYEQAMKDSSRRFNEIVVASRVALDRIACDVAECSKLEKDQSQSEVAEEWHQVIDEQWAEWANDLGYVGTSEIEKRVQMASESWRAYDGMSASRFRELGLSQDGESSSLNLAQSISRLRMEAVNELMAGYSSVVESFLWVYEREREWISQVVFQSILLLREVGKENVTLADTNMNERLIRLKLVFGLVVCLGDSIKSESSSSEDGEARRSKVVRTCINLSILGEMPTWFSEVGLLESGDVVGNQSEGAERDRDLTASL</sequence>
<evidence type="ECO:0000313" key="2">
    <source>
        <dbReference type="EMBL" id="MBK1879775.1"/>
    </source>
</evidence>
<reference evidence="2" key="1">
    <citation type="submission" date="2021-01" db="EMBL/GenBank/DDBJ databases">
        <title>Modified the classification status of verrucomicrobia.</title>
        <authorList>
            <person name="Feng X."/>
        </authorList>
    </citation>
    <scope>NUCLEOTIDE SEQUENCE</scope>
    <source>
        <strain evidence="2">KCTC 13126</strain>
    </source>
</reference>